<dbReference type="InterPro" id="IPR045254">
    <property type="entry name" value="Nit1/2_C-N_Hydrolase"/>
</dbReference>
<dbReference type="Proteomes" id="UP000749559">
    <property type="component" value="Unassembled WGS sequence"/>
</dbReference>
<keyword evidence="8" id="KW-1185">Reference proteome</keyword>
<dbReference type="CDD" id="cd07572">
    <property type="entry name" value="nit"/>
    <property type="match status" value="1"/>
</dbReference>
<dbReference type="InterPro" id="IPR036526">
    <property type="entry name" value="C-N_Hydrolase_sf"/>
</dbReference>
<dbReference type="GO" id="GO:0005739">
    <property type="term" value="C:mitochondrion"/>
    <property type="evidence" value="ECO:0007669"/>
    <property type="project" value="TreeGrafter"/>
</dbReference>
<evidence type="ECO:0000256" key="1">
    <source>
        <dbReference type="ARBA" id="ARBA00010613"/>
    </source>
</evidence>
<comment type="similarity">
    <text evidence="1">Belongs to the carbon-nitrogen hydrolase superfamily. NIT1/NIT2 family.</text>
</comment>
<dbReference type="GO" id="GO:0050152">
    <property type="term" value="F:omega-amidase activity"/>
    <property type="evidence" value="ECO:0007669"/>
    <property type="project" value="UniProtKB-EC"/>
</dbReference>
<dbReference type="InterPro" id="IPR001110">
    <property type="entry name" value="UPF0012_CS"/>
</dbReference>
<evidence type="ECO:0000256" key="2">
    <source>
        <dbReference type="ARBA" id="ARBA00022801"/>
    </source>
</evidence>
<comment type="catalytic activity">
    <reaction evidence="6">
        <text>2-oxosuccinamate + H2O = oxaloacetate + NH4(+)</text>
        <dbReference type="Rhea" id="RHEA:59412"/>
        <dbReference type="ChEBI" id="CHEBI:15377"/>
        <dbReference type="ChEBI" id="CHEBI:16452"/>
        <dbReference type="ChEBI" id="CHEBI:28938"/>
        <dbReference type="ChEBI" id="CHEBI:57735"/>
        <dbReference type="EC" id="3.5.1.3"/>
    </reaction>
    <physiologicalReaction direction="left-to-right" evidence="6">
        <dbReference type="Rhea" id="RHEA:59413"/>
    </physiologicalReaction>
</comment>
<dbReference type="InterPro" id="IPR003010">
    <property type="entry name" value="C-N_Hydrolase"/>
</dbReference>
<evidence type="ECO:0000313" key="8">
    <source>
        <dbReference type="Proteomes" id="UP000749559"/>
    </source>
</evidence>
<dbReference type="PANTHER" id="PTHR23088">
    <property type="entry name" value="NITRILASE-RELATED"/>
    <property type="match status" value="1"/>
</dbReference>
<evidence type="ECO:0000256" key="5">
    <source>
        <dbReference type="ARBA" id="ARBA00041576"/>
    </source>
</evidence>
<reference evidence="7" key="1">
    <citation type="submission" date="2022-03" db="EMBL/GenBank/DDBJ databases">
        <authorList>
            <person name="Martin C."/>
        </authorList>
    </citation>
    <scope>NUCLEOTIDE SEQUENCE</scope>
</reference>
<dbReference type="Pfam" id="PF00795">
    <property type="entry name" value="CN_hydrolase"/>
    <property type="match status" value="1"/>
</dbReference>
<dbReference type="AlphaFoldDB" id="A0A8J1TVG1"/>
<keyword evidence="2" id="KW-0378">Hydrolase</keyword>
<dbReference type="GO" id="GO:0006107">
    <property type="term" value="P:oxaloacetate metabolic process"/>
    <property type="evidence" value="ECO:0007669"/>
    <property type="project" value="TreeGrafter"/>
</dbReference>
<dbReference type="PROSITE" id="PS50263">
    <property type="entry name" value="CN_HYDROLASE"/>
    <property type="match status" value="1"/>
</dbReference>
<dbReference type="GO" id="GO:0006541">
    <property type="term" value="P:glutamine metabolic process"/>
    <property type="evidence" value="ECO:0007669"/>
    <property type="project" value="TreeGrafter"/>
</dbReference>
<dbReference type="OrthoDB" id="10250282at2759"/>
<dbReference type="FunFam" id="3.60.110.10:FF:000002">
    <property type="entry name" value="Nitrilase family member 2"/>
    <property type="match status" value="1"/>
</dbReference>
<comment type="caution">
    <text evidence="7">The sequence shown here is derived from an EMBL/GenBank/DDBJ whole genome shotgun (WGS) entry which is preliminary data.</text>
</comment>
<sequence length="278" mass="30440">MSKTLRLGLIQLAVGSQKLVNVKNAIQKVKEAVDQGAKLIALPECFNCPYGTQYFADYAETIPGPTTDALATVAKEHNVYIVGGSIPETANGKIYNTCAIFGPCGSIIAKHRKMHLFDIDVPGKIRFQESEVLTGGNNFTTFDMGACKVGIGICYDIRFPEMAQIYADKGCSLLLYPGAFNMTTGPAHWELLQRARAVDNQLFVATVSPARDTGATYVAWGHSTAINPWGEILAKASHEETNLYVDIDLTKLQEVRDSIPVKTQKRSELYSQTKDLTN</sequence>
<name>A0A8J1TVG1_OWEFU</name>
<accession>A0A8J1TVG1</accession>
<dbReference type="SUPFAM" id="SSF56317">
    <property type="entry name" value="Carbon-nitrogen hydrolase"/>
    <property type="match status" value="1"/>
</dbReference>
<evidence type="ECO:0000256" key="3">
    <source>
        <dbReference type="ARBA" id="ARBA00036637"/>
    </source>
</evidence>
<evidence type="ECO:0000256" key="4">
    <source>
        <dbReference type="ARBA" id="ARBA00039118"/>
    </source>
</evidence>
<dbReference type="PROSITE" id="PS01227">
    <property type="entry name" value="UPF0012"/>
    <property type="match status" value="1"/>
</dbReference>
<dbReference type="PANTHER" id="PTHR23088:SF30">
    <property type="entry name" value="OMEGA-AMIDASE NIT2"/>
    <property type="match status" value="1"/>
</dbReference>
<dbReference type="GO" id="GO:0006528">
    <property type="term" value="P:asparagine metabolic process"/>
    <property type="evidence" value="ECO:0007669"/>
    <property type="project" value="TreeGrafter"/>
</dbReference>
<dbReference type="Gene3D" id="3.60.110.10">
    <property type="entry name" value="Carbon-nitrogen hydrolase"/>
    <property type="match status" value="1"/>
</dbReference>
<organism evidence="7 8">
    <name type="scientific">Owenia fusiformis</name>
    <name type="common">Polychaete worm</name>
    <dbReference type="NCBI Taxonomy" id="6347"/>
    <lineage>
        <taxon>Eukaryota</taxon>
        <taxon>Metazoa</taxon>
        <taxon>Spiralia</taxon>
        <taxon>Lophotrochozoa</taxon>
        <taxon>Annelida</taxon>
        <taxon>Polychaeta</taxon>
        <taxon>Sedentaria</taxon>
        <taxon>Canalipalpata</taxon>
        <taxon>Sabellida</taxon>
        <taxon>Oweniida</taxon>
        <taxon>Oweniidae</taxon>
        <taxon>Owenia</taxon>
    </lineage>
</organism>
<gene>
    <name evidence="7" type="ORF">OFUS_LOCUS21025</name>
</gene>
<evidence type="ECO:0000256" key="6">
    <source>
        <dbReference type="ARBA" id="ARBA00048745"/>
    </source>
</evidence>
<protein>
    <recommendedName>
        <fullName evidence="4">omega-amidase</fullName>
        <ecNumber evidence="4">3.5.1.3</ecNumber>
    </recommendedName>
    <alternativeName>
        <fullName evidence="5">Nitrilase homolog 2</fullName>
    </alternativeName>
</protein>
<evidence type="ECO:0000313" key="7">
    <source>
        <dbReference type="EMBL" id="CAH1796635.1"/>
    </source>
</evidence>
<comment type="catalytic activity">
    <reaction evidence="3">
        <text>2-oxoglutaramate + H2O = 2-oxoglutarate + NH4(+)</text>
        <dbReference type="Rhea" id="RHEA:32963"/>
        <dbReference type="ChEBI" id="CHEBI:15377"/>
        <dbReference type="ChEBI" id="CHEBI:16769"/>
        <dbReference type="ChEBI" id="CHEBI:16810"/>
        <dbReference type="ChEBI" id="CHEBI:28938"/>
        <dbReference type="EC" id="3.5.1.3"/>
    </reaction>
    <physiologicalReaction direction="left-to-right" evidence="3">
        <dbReference type="Rhea" id="RHEA:32964"/>
    </physiologicalReaction>
</comment>
<dbReference type="EMBL" id="CAIIXF020000010">
    <property type="protein sequence ID" value="CAH1796635.1"/>
    <property type="molecule type" value="Genomic_DNA"/>
</dbReference>
<dbReference type="EC" id="3.5.1.3" evidence="4"/>
<proteinExistence type="inferred from homology"/>